<feature type="region of interest" description="Disordered" evidence="2">
    <location>
        <begin position="77"/>
        <end position="106"/>
    </location>
</feature>
<dbReference type="GO" id="GO:0008270">
    <property type="term" value="F:zinc ion binding"/>
    <property type="evidence" value="ECO:0007669"/>
    <property type="project" value="UniProtKB-UniRule"/>
</dbReference>
<accession>A0A182NQN9</accession>
<protein>
    <recommendedName>
        <fullName evidence="3">HIT-type domain-containing protein</fullName>
    </recommendedName>
</protein>
<organism evidence="4 5">
    <name type="scientific">Anopheles dirus</name>
    <dbReference type="NCBI Taxonomy" id="7168"/>
    <lineage>
        <taxon>Eukaryota</taxon>
        <taxon>Metazoa</taxon>
        <taxon>Ecdysozoa</taxon>
        <taxon>Arthropoda</taxon>
        <taxon>Hexapoda</taxon>
        <taxon>Insecta</taxon>
        <taxon>Pterygota</taxon>
        <taxon>Neoptera</taxon>
        <taxon>Endopterygota</taxon>
        <taxon>Diptera</taxon>
        <taxon>Nematocera</taxon>
        <taxon>Culicoidea</taxon>
        <taxon>Culicidae</taxon>
        <taxon>Anophelinae</taxon>
        <taxon>Anopheles</taxon>
    </lineage>
</organism>
<dbReference type="Proteomes" id="UP000075884">
    <property type="component" value="Unassembled WGS sequence"/>
</dbReference>
<dbReference type="InterPro" id="IPR007529">
    <property type="entry name" value="Znf_HIT"/>
</dbReference>
<feature type="compositionally biased region" description="Acidic residues" evidence="2">
    <location>
        <begin position="94"/>
        <end position="106"/>
    </location>
</feature>
<evidence type="ECO:0000259" key="3">
    <source>
        <dbReference type="PROSITE" id="PS51083"/>
    </source>
</evidence>
<dbReference type="PANTHER" id="PTHR15555:SF0">
    <property type="entry name" value="ZINC FINGER HIT DOMAIN-CONTAINING PROTEIN 2"/>
    <property type="match status" value="1"/>
</dbReference>
<evidence type="ECO:0000313" key="5">
    <source>
        <dbReference type="Proteomes" id="UP000075884"/>
    </source>
</evidence>
<dbReference type="AlphaFoldDB" id="A0A182NQN9"/>
<sequence>MGDEACKICGSKQAKYNCPRCNILYCTVACYKSQQHLECSEGFYRENVVQELALRKADADAANSTKSMLDILQRMERTDPAIEEASPEGSAYDPEGEEDELDSDDDAQEDELAIRLEGIDLNNAASVWERLTDTEKEEFQHLLANGDIAKMLPEPSIWWTGEYKVDLIQPAVDLRSEQEERLVQACPKVWHKIPILSDLLSKEPSPTVRHNIANVLAAYSFVYRYFLGDVHENVLEATDCLLAVCLNLRKGTVFDSEPMAVVSVTNEARNEQLPTDSNTTEALKADLRIFFSGPKECGKKYSKLFLLAALSDVRYLLSKASRDMKQKAPKDAKSTHNEPNNDLPDLKHVDGSLLRGGLKKMDFLLAYVNSQHL</sequence>
<dbReference type="STRING" id="7168.A0A182NQN9"/>
<dbReference type="CDD" id="cd23024">
    <property type="entry name" value="zf-HIT_ZNHIT2-3"/>
    <property type="match status" value="1"/>
</dbReference>
<evidence type="ECO:0000256" key="2">
    <source>
        <dbReference type="SAM" id="MobiDB-lite"/>
    </source>
</evidence>
<dbReference type="Gene3D" id="3.30.60.190">
    <property type="match status" value="1"/>
</dbReference>
<feature type="region of interest" description="Disordered" evidence="2">
    <location>
        <begin position="326"/>
        <end position="347"/>
    </location>
</feature>
<keyword evidence="1" id="KW-0863">Zinc-finger</keyword>
<dbReference type="EnsemblMetazoa" id="ADIR009974-RA">
    <property type="protein sequence ID" value="ADIR009974-PA"/>
    <property type="gene ID" value="ADIR009974"/>
</dbReference>
<keyword evidence="1" id="KW-0479">Metal-binding</keyword>
<keyword evidence="5" id="KW-1185">Reference proteome</keyword>
<dbReference type="PROSITE" id="PS51083">
    <property type="entry name" value="ZF_HIT"/>
    <property type="match status" value="1"/>
</dbReference>
<dbReference type="Pfam" id="PF04438">
    <property type="entry name" value="zf-HIT"/>
    <property type="match status" value="1"/>
</dbReference>
<reference evidence="4" key="2">
    <citation type="submission" date="2020-05" db="UniProtKB">
        <authorList>
            <consortium name="EnsemblMetazoa"/>
        </authorList>
    </citation>
    <scope>IDENTIFICATION</scope>
    <source>
        <strain evidence="4">WRAIR2</strain>
    </source>
</reference>
<evidence type="ECO:0000313" key="4">
    <source>
        <dbReference type="EnsemblMetazoa" id="ADIR009974-PA"/>
    </source>
</evidence>
<dbReference type="PANTHER" id="PTHR15555">
    <property type="entry name" value="ZINC FINGER HIT DOMAIN CONTAINING PROTEIN 2 PROTEIN FON -RELATED"/>
    <property type="match status" value="1"/>
</dbReference>
<dbReference type="SUPFAM" id="SSF144232">
    <property type="entry name" value="HIT/MYND zinc finger-like"/>
    <property type="match status" value="1"/>
</dbReference>
<reference evidence="5" key="1">
    <citation type="submission" date="2013-03" db="EMBL/GenBank/DDBJ databases">
        <title>The Genome Sequence of Anopheles dirus WRAIR2.</title>
        <authorList>
            <consortium name="The Broad Institute Genomics Platform"/>
            <person name="Neafsey D.E."/>
            <person name="Walton C."/>
            <person name="Walker B."/>
            <person name="Young S.K."/>
            <person name="Zeng Q."/>
            <person name="Gargeya S."/>
            <person name="Fitzgerald M."/>
            <person name="Haas B."/>
            <person name="Abouelleil A."/>
            <person name="Allen A.W."/>
            <person name="Alvarado L."/>
            <person name="Arachchi H.M."/>
            <person name="Berlin A.M."/>
            <person name="Chapman S.B."/>
            <person name="Gainer-Dewar J."/>
            <person name="Goldberg J."/>
            <person name="Griggs A."/>
            <person name="Gujja S."/>
            <person name="Hansen M."/>
            <person name="Howarth C."/>
            <person name="Imamovic A."/>
            <person name="Ireland A."/>
            <person name="Larimer J."/>
            <person name="McCowan C."/>
            <person name="Murphy C."/>
            <person name="Pearson M."/>
            <person name="Poon T.W."/>
            <person name="Priest M."/>
            <person name="Roberts A."/>
            <person name="Saif S."/>
            <person name="Shea T."/>
            <person name="Sisk P."/>
            <person name="Sykes S."/>
            <person name="Wortman J."/>
            <person name="Nusbaum C."/>
            <person name="Birren B."/>
        </authorList>
    </citation>
    <scope>NUCLEOTIDE SEQUENCE [LARGE SCALE GENOMIC DNA]</scope>
    <source>
        <strain evidence="5">WRAIR2</strain>
    </source>
</reference>
<keyword evidence="1" id="KW-0862">Zinc</keyword>
<feature type="compositionally biased region" description="Basic and acidic residues" evidence="2">
    <location>
        <begin position="326"/>
        <end position="336"/>
    </location>
</feature>
<evidence type="ECO:0000256" key="1">
    <source>
        <dbReference type="PROSITE-ProRule" id="PRU00453"/>
    </source>
</evidence>
<name>A0A182NQN9_9DIPT</name>
<proteinExistence type="predicted"/>
<feature type="domain" description="HIT-type" evidence="3">
    <location>
        <begin position="6"/>
        <end position="39"/>
    </location>
</feature>
<dbReference type="VEuPathDB" id="VectorBase:ADIR009974"/>
<dbReference type="InterPro" id="IPR039646">
    <property type="entry name" value="ZNHIT2"/>
</dbReference>